<dbReference type="AlphaFoldDB" id="A0A4P9VQ54"/>
<dbReference type="Proteomes" id="UP000257039">
    <property type="component" value="Unassembled WGS sequence"/>
</dbReference>
<dbReference type="EMBL" id="NDXW01000001">
    <property type="protein sequence ID" value="RDH44879.1"/>
    <property type="molecule type" value="Genomic_DNA"/>
</dbReference>
<protein>
    <recommendedName>
        <fullName evidence="3">Polynucleotide kinase</fullName>
    </recommendedName>
</protein>
<dbReference type="InterPro" id="IPR036412">
    <property type="entry name" value="HAD-like_sf"/>
</dbReference>
<name>A0A4P9VQ54_9GAMM</name>
<dbReference type="Gene3D" id="3.40.50.1000">
    <property type="entry name" value="HAD superfamily/HAD-like"/>
    <property type="match status" value="1"/>
</dbReference>
<dbReference type="RefSeq" id="WP_094787939.1">
    <property type="nucleotide sequence ID" value="NZ_NDXW01000001.1"/>
</dbReference>
<evidence type="ECO:0000313" key="1">
    <source>
        <dbReference type="EMBL" id="RDH44879.1"/>
    </source>
</evidence>
<gene>
    <name evidence="1" type="ORF">B9G39_16365</name>
</gene>
<dbReference type="SUPFAM" id="SSF56784">
    <property type="entry name" value="HAD-like"/>
    <property type="match status" value="1"/>
</dbReference>
<evidence type="ECO:0000313" key="2">
    <source>
        <dbReference type="Proteomes" id="UP000257039"/>
    </source>
</evidence>
<keyword evidence="2" id="KW-1185">Reference proteome</keyword>
<accession>A0A4P9VQ54</accession>
<organism evidence="1 2">
    <name type="scientific">Zooshikella ganghwensis</name>
    <dbReference type="NCBI Taxonomy" id="202772"/>
    <lineage>
        <taxon>Bacteria</taxon>
        <taxon>Pseudomonadati</taxon>
        <taxon>Pseudomonadota</taxon>
        <taxon>Gammaproteobacteria</taxon>
        <taxon>Oceanospirillales</taxon>
        <taxon>Zooshikellaceae</taxon>
        <taxon>Zooshikella</taxon>
    </lineage>
</organism>
<comment type="caution">
    <text evidence="1">The sequence shown here is derived from an EMBL/GenBank/DDBJ whole genome shotgun (WGS) entry which is preliminary data.</text>
</comment>
<sequence length="120" mass="14112">MSGWIGVDLDGTLARYDRWRGPEHIGEPIKPMLERVKSWLMQGQEVRIFTARASIPEYIPHVERWLEKNGLAGLEITNVKDFRMIELWDDRCVQVMTNKGQPIRTKGLWRDNLRKLLVKL</sequence>
<dbReference type="InterPro" id="IPR023214">
    <property type="entry name" value="HAD_sf"/>
</dbReference>
<proteinExistence type="predicted"/>
<evidence type="ECO:0008006" key="3">
    <source>
        <dbReference type="Google" id="ProtNLM"/>
    </source>
</evidence>
<reference evidence="1 2" key="1">
    <citation type="submission" date="2017-04" db="EMBL/GenBank/DDBJ databases">
        <title>Draft genome sequence of Zooshikella ganghwensis VG4 isolated from Red Sea sediments.</title>
        <authorList>
            <person name="Rehman Z."/>
            <person name="Alam I."/>
            <person name="Kamau A."/>
            <person name="Bajic V."/>
            <person name="Leiknes T."/>
        </authorList>
    </citation>
    <scope>NUCLEOTIDE SEQUENCE [LARGE SCALE GENOMIC DNA]</scope>
    <source>
        <strain evidence="1 2">VG4</strain>
    </source>
</reference>